<dbReference type="Gene3D" id="3.40.50.300">
    <property type="entry name" value="P-loop containing nucleotide triphosphate hydrolases"/>
    <property type="match status" value="1"/>
</dbReference>
<accession>A0ABP5H757</accession>
<dbReference type="RefSeq" id="WP_344671968.1">
    <property type="nucleotide sequence ID" value="NZ_BAAAQN010000099.1"/>
</dbReference>
<reference evidence="2" key="1">
    <citation type="journal article" date="2019" name="Int. J. Syst. Evol. Microbiol.">
        <title>The Global Catalogue of Microorganisms (GCM) 10K type strain sequencing project: providing services to taxonomists for standard genome sequencing and annotation.</title>
        <authorList>
            <consortium name="The Broad Institute Genomics Platform"/>
            <consortium name="The Broad Institute Genome Sequencing Center for Infectious Disease"/>
            <person name="Wu L."/>
            <person name="Ma J."/>
        </authorList>
    </citation>
    <scope>NUCLEOTIDE SEQUENCE [LARGE SCALE GENOMIC DNA]</scope>
    <source>
        <strain evidence="2">JCM 16014</strain>
    </source>
</reference>
<dbReference type="PANTHER" id="PTHR37807">
    <property type="entry name" value="OS07G0160300 PROTEIN"/>
    <property type="match status" value="1"/>
</dbReference>
<dbReference type="PANTHER" id="PTHR37807:SF3">
    <property type="entry name" value="OS07G0160300 PROTEIN"/>
    <property type="match status" value="1"/>
</dbReference>
<protein>
    <submittedName>
        <fullName evidence="1">AAA family ATPase</fullName>
    </submittedName>
</protein>
<dbReference type="SUPFAM" id="SSF52540">
    <property type="entry name" value="P-loop containing nucleoside triphosphate hydrolases"/>
    <property type="match status" value="1"/>
</dbReference>
<dbReference type="EMBL" id="BAAAQN010000099">
    <property type="protein sequence ID" value="GAA2064962.1"/>
    <property type="molecule type" value="Genomic_DNA"/>
</dbReference>
<evidence type="ECO:0000313" key="1">
    <source>
        <dbReference type="EMBL" id="GAA2064962.1"/>
    </source>
</evidence>
<keyword evidence="2" id="KW-1185">Reference proteome</keyword>
<dbReference type="InterPro" id="IPR027417">
    <property type="entry name" value="P-loop_NTPase"/>
</dbReference>
<gene>
    <name evidence="1" type="ORF">GCM10009839_90690</name>
</gene>
<evidence type="ECO:0000313" key="2">
    <source>
        <dbReference type="Proteomes" id="UP001500751"/>
    </source>
</evidence>
<proteinExistence type="predicted"/>
<comment type="caution">
    <text evidence="1">The sequence shown here is derived from an EMBL/GenBank/DDBJ whole genome shotgun (WGS) entry which is preliminary data.</text>
</comment>
<sequence>MTDYTAVFERYENLTPVDPDASPVAILVAGVPGVGKSTLAEGLARRLRAPVFGLDWQLGALTPFAELADEVLEALADVTLVAPLARQLQLGLDVVVDVTGHQAAERRRYRRVAEGLGARLVGVECVCSDAMAHRARVVGRDRGIPGWRPTVPWEHVLRMKGLWEPWTEPHVVLDSAKQDAETMVARVLDEVAAGRGAGAGLAVSPRR</sequence>
<organism evidence="1 2">
    <name type="scientific">Catenulispora yoronensis</name>
    <dbReference type="NCBI Taxonomy" id="450799"/>
    <lineage>
        <taxon>Bacteria</taxon>
        <taxon>Bacillati</taxon>
        <taxon>Actinomycetota</taxon>
        <taxon>Actinomycetes</taxon>
        <taxon>Catenulisporales</taxon>
        <taxon>Catenulisporaceae</taxon>
        <taxon>Catenulispora</taxon>
    </lineage>
</organism>
<name>A0ABP5H757_9ACTN</name>
<dbReference type="Pfam" id="PF13671">
    <property type="entry name" value="AAA_33"/>
    <property type="match status" value="1"/>
</dbReference>
<dbReference type="Proteomes" id="UP001500751">
    <property type="component" value="Unassembled WGS sequence"/>
</dbReference>